<feature type="binding site" evidence="3">
    <location>
        <position position="68"/>
    </location>
    <ligand>
        <name>Mg(2+)</name>
        <dbReference type="ChEBI" id="CHEBI:18420"/>
        <label>1</label>
    </ligand>
</feature>
<dbReference type="PANTHER" id="PTHR16222">
    <property type="entry name" value="ADP-RIBOSYLGLYCOHYDROLASE"/>
    <property type="match status" value="1"/>
</dbReference>
<comment type="caution">
    <text evidence="5">The sequence shown here is derived from an EMBL/GenBank/DDBJ whole genome shotgun (WGS) entry which is preliminary data.</text>
</comment>
<name>A0A2T7ARW6_9ENTR</name>
<reference evidence="5 6" key="1">
    <citation type="submission" date="2016-12" db="EMBL/GenBank/DDBJ databases">
        <title>Analysis of the Molecular Diversity Among Cronobacter Species Isolated from Filth Flies Using a Pan Genomic DNA Microarray.</title>
        <authorList>
            <person name="Pava-Ripoll M."/>
            <person name="Tall B."/>
            <person name="Farber J."/>
            <person name="Fanning S."/>
            <person name="Lehner A."/>
            <person name="Stephan R."/>
            <person name="Pagotto F."/>
            <person name="Iverson C."/>
            <person name="Ziobro G."/>
            <person name="Miller A."/>
            <person name="Pearson R."/>
            <person name="Yan Q."/>
            <person name="Kim M."/>
            <person name="Jeong S."/>
            <person name="Park J."/>
            <person name="Jun S."/>
            <person name="Choi H."/>
            <person name="Chung T."/>
            <person name="Yoo Y."/>
            <person name="Park E."/>
            <person name="Hwang S."/>
            <person name="Lee B."/>
            <person name="Sathyamoorthy V."/>
            <person name="Carter L."/>
            <person name="Mammel M."/>
            <person name="Jackson S."/>
            <person name="Kothary M."/>
            <person name="Patel I."/>
            <person name="Grim C."/>
            <person name="Gopinath G."/>
            <person name="Gangiredla J."/>
            <person name="Chase H."/>
        </authorList>
    </citation>
    <scope>NUCLEOTIDE SEQUENCE [LARGE SCALE GENOMIC DNA]</scope>
    <source>
        <strain evidence="5 6">MOD1-Md1s</strain>
    </source>
</reference>
<organism evidence="5 6">
    <name type="scientific">Cronobacter muytjensii</name>
    <dbReference type="NCBI Taxonomy" id="413501"/>
    <lineage>
        <taxon>Bacteria</taxon>
        <taxon>Pseudomonadati</taxon>
        <taxon>Pseudomonadota</taxon>
        <taxon>Gammaproteobacteria</taxon>
        <taxon>Enterobacterales</taxon>
        <taxon>Enterobacteriaceae</taxon>
        <taxon>Cronobacter</taxon>
    </lineage>
</organism>
<feature type="binding site" evidence="3">
    <location>
        <position position="312"/>
    </location>
    <ligand>
        <name>Mg(2+)</name>
        <dbReference type="ChEBI" id="CHEBI:18420"/>
        <label>1</label>
    </ligand>
</feature>
<sequence length="378" mass="40444">MATPEEYENQAKLMDLRTRFRGCLLGGAVGDALGGPVEFLSLPDITARFGKQGVTGYEHAWGGKGKITDDTQMTLFTAEGLLRAFTRAAMRGIGPSFTSVTAHAYLRWLVTQGERNRHGLVNAASLSGWLIRHDALFHPRAPGTTCLNALREMRTFGEPARNDSKGCGGVMRVAPVGLFFVRYPTDDALQAAFDTGCQLAALTHGHPTGFLTGGMLAALVWLLVQGASADAAVTHVTGLLQSAPGHDETLQALEHARALARAPIAPQEAISSLGEGWIAEEALAIALYCTLKAGSFEQGVLMAVNHGGDSDSTGAIAGHLLGAKYGVTAIPQRWLAALELNTVIKEMADDLLDYRDWRISDYDHTPFACALREKYPGD</sequence>
<feature type="binding site" evidence="3">
    <location>
        <position position="69"/>
    </location>
    <ligand>
        <name>Mg(2+)</name>
        <dbReference type="ChEBI" id="CHEBI:18420"/>
        <label>1</label>
    </ligand>
</feature>
<dbReference type="Gene3D" id="1.10.4080.10">
    <property type="entry name" value="ADP-ribosylation/Crystallin J1"/>
    <property type="match status" value="1"/>
</dbReference>
<dbReference type="EMBL" id="MSAE01000025">
    <property type="protein sequence ID" value="PUX13270.1"/>
    <property type="molecule type" value="Genomic_DNA"/>
</dbReference>
<dbReference type="Proteomes" id="UP000244378">
    <property type="component" value="Unassembled WGS sequence"/>
</dbReference>
<keyword evidence="2 5" id="KW-0378">Hydrolase</keyword>
<dbReference type="InterPro" id="IPR036705">
    <property type="entry name" value="Ribosyl_crysJ1_sf"/>
</dbReference>
<gene>
    <name evidence="5" type="ORF">AUN14_13005</name>
    <name evidence="4" type="ORF">FZI19_10795</name>
</gene>
<reference evidence="4 7" key="2">
    <citation type="submission" date="2019-08" db="EMBL/GenBank/DDBJ databases">
        <title>Prevalence, distribution, and phylogeny of type two toxin-antitoxin genes possessed by Cronobacter species where C. sakazakii homologs follow sequence type lineages.</title>
        <authorList>
            <person name="Finkelstein S."/>
            <person name="Negrete F."/>
            <person name="Jang H."/>
            <person name="Gopinath G.R."/>
            <person name="Tall B.D."/>
        </authorList>
    </citation>
    <scope>NUCLEOTIDE SEQUENCE [LARGE SCALE GENOMIC DNA]</scope>
    <source>
        <strain evidence="4 7">MOD1_GK1257</strain>
    </source>
</reference>
<keyword evidence="3" id="KW-0479">Metal-binding</keyword>
<dbReference type="OrthoDB" id="9798107at2"/>
<proteinExistence type="inferred from homology"/>
<evidence type="ECO:0000313" key="5">
    <source>
        <dbReference type="EMBL" id="PUX13270.1"/>
    </source>
</evidence>
<dbReference type="PANTHER" id="PTHR16222:SF24">
    <property type="entry name" value="ADP-RIBOSYLHYDROLASE ARH3"/>
    <property type="match status" value="1"/>
</dbReference>
<protein>
    <submittedName>
        <fullName evidence="5">ADP-ribosylglycohydrolase family protein</fullName>
    </submittedName>
</protein>
<feature type="binding site" evidence="3">
    <location>
        <position position="309"/>
    </location>
    <ligand>
        <name>Mg(2+)</name>
        <dbReference type="ChEBI" id="CHEBI:18420"/>
        <label>1</label>
    </ligand>
</feature>
<evidence type="ECO:0000313" key="4">
    <source>
        <dbReference type="EMBL" id="KAB0879509.1"/>
    </source>
</evidence>
<feature type="binding site" evidence="3">
    <location>
        <position position="311"/>
    </location>
    <ligand>
        <name>Mg(2+)</name>
        <dbReference type="ChEBI" id="CHEBI:18420"/>
        <label>1</label>
    </ligand>
</feature>
<evidence type="ECO:0000256" key="3">
    <source>
        <dbReference type="PIRSR" id="PIRSR605502-1"/>
    </source>
</evidence>
<feature type="binding site" evidence="3">
    <location>
        <position position="70"/>
    </location>
    <ligand>
        <name>Mg(2+)</name>
        <dbReference type="ChEBI" id="CHEBI:18420"/>
        <label>1</label>
    </ligand>
</feature>
<dbReference type="InterPro" id="IPR050792">
    <property type="entry name" value="ADP-ribosylglycohydrolase"/>
</dbReference>
<keyword evidence="3" id="KW-0460">Magnesium</keyword>
<evidence type="ECO:0000256" key="2">
    <source>
        <dbReference type="ARBA" id="ARBA00022801"/>
    </source>
</evidence>
<dbReference type="AlphaFoldDB" id="A0A2T7ARW6"/>
<evidence type="ECO:0000256" key="1">
    <source>
        <dbReference type="ARBA" id="ARBA00010702"/>
    </source>
</evidence>
<accession>A0A2T7ARW6</accession>
<dbReference type="GO" id="GO:0046872">
    <property type="term" value="F:metal ion binding"/>
    <property type="evidence" value="ECO:0007669"/>
    <property type="project" value="UniProtKB-KW"/>
</dbReference>
<evidence type="ECO:0000313" key="7">
    <source>
        <dbReference type="Proteomes" id="UP000469927"/>
    </source>
</evidence>
<comment type="cofactor">
    <cofactor evidence="3">
        <name>Mg(2+)</name>
        <dbReference type="ChEBI" id="CHEBI:18420"/>
    </cofactor>
    <text evidence="3">Binds 2 magnesium ions per subunit.</text>
</comment>
<dbReference type="EMBL" id="WAGD01000029">
    <property type="protein sequence ID" value="KAB0879509.1"/>
    <property type="molecule type" value="Genomic_DNA"/>
</dbReference>
<dbReference type="GO" id="GO:0016787">
    <property type="term" value="F:hydrolase activity"/>
    <property type="evidence" value="ECO:0007669"/>
    <property type="project" value="UniProtKB-KW"/>
</dbReference>
<dbReference type="InterPro" id="IPR005502">
    <property type="entry name" value="Ribosyl_crysJ1"/>
</dbReference>
<dbReference type="Proteomes" id="UP000469927">
    <property type="component" value="Unassembled WGS sequence"/>
</dbReference>
<dbReference type="RefSeq" id="WP_075193415.1">
    <property type="nucleotide sequence ID" value="NZ_JADKNN010000009.1"/>
</dbReference>
<dbReference type="SUPFAM" id="SSF101478">
    <property type="entry name" value="ADP-ribosylglycohydrolase"/>
    <property type="match status" value="1"/>
</dbReference>
<evidence type="ECO:0000313" key="6">
    <source>
        <dbReference type="Proteomes" id="UP000244378"/>
    </source>
</evidence>
<keyword evidence="7" id="KW-1185">Reference proteome</keyword>
<dbReference type="Pfam" id="PF03747">
    <property type="entry name" value="ADP_ribosyl_GH"/>
    <property type="match status" value="1"/>
</dbReference>
<comment type="similarity">
    <text evidence="1">Belongs to the ADP-ribosylglycohydrolase family.</text>
</comment>